<protein>
    <recommendedName>
        <fullName evidence="4">Pilin accessory protein (PilO)</fullName>
    </recommendedName>
</protein>
<keyword evidence="1" id="KW-1133">Transmembrane helix</keyword>
<gene>
    <name evidence="2" type="ORF">DET45_101203</name>
</gene>
<evidence type="ECO:0000256" key="1">
    <source>
        <dbReference type="SAM" id="Phobius"/>
    </source>
</evidence>
<dbReference type="Proteomes" id="UP000246964">
    <property type="component" value="Unassembled WGS sequence"/>
</dbReference>
<keyword evidence="1" id="KW-0812">Transmembrane</keyword>
<proteinExistence type="predicted"/>
<dbReference type="OrthoDB" id="6238909at2"/>
<dbReference type="RefSeq" id="WP_110074839.1">
    <property type="nucleotide sequence ID" value="NZ_QGTT01000001.1"/>
</dbReference>
<organism evidence="2 3">
    <name type="scientific">Pseudidiomarina maritima</name>
    <dbReference type="NCBI Taxonomy" id="519453"/>
    <lineage>
        <taxon>Bacteria</taxon>
        <taxon>Pseudomonadati</taxon>
        <taxon>Pseudomonadota</taxon>
        <taxon>Gammaproteobacteria</taxon>
        <taxon>Alteromonadales</taxon>
        <taxon>Idiomarinaceae</taxon>
        <taxon>Pseudidiomarina</taxon>
    </lineage>
</organism>
<sequence>MLVSGWRLELWRRQSTEQARILQWLGEARQQGFSHYGLYQVGQCYWLSCTGEANVGDAVAHVHQQLTSTQDPSWVVLQVVGEQVWVIAWREQTLLCALAIDLEANPNSFLFELTATWLATDGMQCQLMLAGEMAQQRWLTAPWPVSPQVCDELFNQAPSKGQQLLNIRKPPPWLRRKVVVLSATISLCLALLLGWLLWPTTPSEAGLDSHPQAQQRPPMAGVQLASMAALPQQLLRWSYVAGWKVQQWQFSEQQQQLHVQQGYASMADLRQQLQPIWFYQLGAVAGSAQPGLLLTANVPSAWQQEPSLAKLAPSLAYLESSLSELQQWFPQAQFKVAAVQTDGWYQWQQVQVQVLGFDPLLWSSAGAKAWRQLPSELRLVAASAKADGLLWQLQLELRAYAHGGQAHGRDYD</sequence>
<reference evidence="2 3" key="1">
    <citation type="submission" date="2018-05" db="EMBL/GenBank/DDBJ databases">
        <title>Freshwater and sediment microbial communities from various areas in North America, analyzing microbe dynamics in response to fracking.</title>
        <authorList>
            <person name="Lamendella R."/>
        </authorList>
    </citation>
    <scope>NUCLEOTIDE SEQUENCE [LARGE SCALE GENOMIC DNA]</scope>
    <source>
        <strain evidence="2 3">125B1</strain>
    </source>
</reference>
<evidence type="ECO:0008006" key="4">
    <source>
        <dbReference type="Google" id="ProtNLM"/>
    </source>
</evidence>
<evidence type="ECO:0000313" key="3">
    <source>
        <dbReference type="Proteomes" id="UP000246964"/>
    </source>
</evidence>
<feature type="transmembrane region" description="Helical" evidence="1">
    <location>
        <begin position="178"/>
        <end position="198"/>
    </location>
</feature>
<keyword evidence="1" id="KW-0472">Membrane</keyword>
<name>A0A317QGQ5_9GAMM</name>
<dbReference type="AlphaFoldDB" id="A0A317QGQ5"/>
<evidence type="ECO:0000313" key="2">
    <source>
        <dbReference type="EMBL" id="PWW16098.1"/>
    </source>
</evidence>
<keyword evidence="3" id="KW-1185">Reference proteome</keyword>
<accession>A0A317QGQ5</accession>
<comment type="caution">
    <text evidence="2">The sequence shown here is derived from an EMBL/GenBank/DDBJ whole genome shotgun (WGS) entry which is preliminary data.</text>
</comment>
<dbReference type="EMBL" id="QGTT01000001">
    <property type="protein sequence ID" value="PWW16098.1"/>
    <property type="molecule type" value="Genomic_DNA"/>
</dbReference>